<feature type="chain" id="PRO_5045496080" evidence="1">
    <location>
        <begin position="28"/>
        <end position="383"/>
    </location>
</feature>
<keyword evidence="3" id="KW-0378">Hydrolase</keyword>
<name>A0ABV9WK97_9ACTN</name>
<organism evidence="3 4">
    <name type="scientific">Dactylosporangium cerinum</name>
    <dbReference type="NCBI Taxonomy" id="1434730"/>
    <lineage>
        <taxon>Bacteria</taxon>
        <taxon>Bacillati</taxon>
        <taxon>Actinomycetota</taxon>
        <taxon>Actinomycetes</taxon>
        <taxon>Micromonosporales</taxon>
        <taxon>Micromonosporaceae</taxon>
        <taxon>Dactylosporangium</taxon>
    </lineage>
</organism>
<dbReference type="Gene3D" id="3.40.710.10">
    <property type="entry name" value="DD-peptidase/beta-lactamase superfamily"/>
    <property type="match status" value="1"/>
</dbReference>
<dbReference type="PANTHER" id="PTHR46825">
    <property type="entry name" value="D-ALANYL-D-ALANINE-CARBOXYPEPTIDASE/ENDOPEPTIDASE AMPH"/>
    <property type="match status" value="1"/>
</dbReference>
<keyword evidence="4" id="KW-1185">Reference proteome</keyword>
<keyword evidence="1" id="KW-0732">Signal</keyword>
<dbReference type="PANTHER" id="PTHR46825:SF7">
    <property type="entry name" value="D-ALANYL-D-ALANINE CARBOXYPEPTIDASE"/>
    <property type="match status" value="1"/>
</dbReference>
<feature type="domain" description="Beta-lactamase-related" evidence="2">
    <location>
        <begin position="46"/>
        <end position="369"/>
    </location>
</feature>
<dbReference type="EMBL" id="JBHSIU010000130">
    <property type="protein sequence ID" value="MFC5008065.1"/>
    <property type="molecule type" value="Genomic_DNA"/>
</dbReference>
<proteinExistence type="predicted"/>
<evidence type="ECO:0000256" key="1">
    <source>
        <dbReference type="SAM" id="SignalP"/>
    </source>
</evidence>
<reference evidence="4" key="1">
    <citation type="journal article" date="2019" name="Int. J. Syst. Evol. Microbiol.">
        <title>The Global Catalogue of Microorganisms (GCM) 10K type strain sequencing project: providing services to taxonomists for standard genome sequencing and annotation.</title>
        <authorList>
            <consortium name="The Broad Institute Genomics Platform"/>
            <consortium name="The Broad Institute Genome Sequencing Center for Infectious Disease"/>
            <person name="Wu L."/>
            <person name="Ma J."/>
        </authorList>
    </citation>
    <scope>NUCLEOTIDE SEQUENCE [LARGE SCALE GENOMIC DNA]</scope>
    <source>
        <strain evidence="4">CGMCC 4.7152</strain>
    </source>
</reference>
<protein>
    <submittedName>
        <fullName evidence="3">Serine hydrolase domain-containing protein</fullName>
        <ecNumber evidence="3">3.-.-.-</ecNumber>
    </submittedName>
</protein>
<accession>A0ABV9WK97</accession>
<dbReference type="Pfam" id="PF00144">
    <property type="entry name" value="Beta-lactamase"/>
    <property type="match status" value="1"/>
</dbReference>
<dbReference type="SUPFAM" id="SSF56601">
    <property type="entry name" value="beta-lactamase/transpeptidase-like"/>
    <property type="match status" value="1"/>
</dbReference>
<sequence>MNRRGYGAVVVAVAVLLSTVGSGVAHAGRGGDRWRLQGALDDLRELGVVGAQGQVSAGAGSVTARSGVADRATGVPMPRVGAFRIGSDTKTFVSVVVLQLVGERRLALDDTVERWLPGVVAGNGNDGRRVTVRQLLQHTSGIANYTDDMVALATEEGFLAHRFDHYEPADLVAMAMRHEPVPHWHYSNTNYVLAGMIVKAVTGQSWAEQVRRRILGPLGMRDTFFPGDEASLPPRAARAYQQFGAGAALVDVTEFNATAADASGGLVSTTADLDRFWRAMQQGRLLRPAQQADLHRTVLAEGYQDIRHGIGYGLGIFHVPNRCGGYWGHPGDVPGTSTFTAVRDDGMKAVVVYRTTALADGAASDARVMGLVDDVMCDPAASG</sequence>
<dbReference type="InterPro" id="IPR012338">
    <property type="entry name" value="Beta-lactam/transpept-like"/>
</dbReference>
<dbReference type="GO" id="GO:0016787">
    <property type="term" value="F:hydrolase activity"/>
    <property type="evidence" value="ECO:0007669"/>
    <property type="project" value="UniProtKB-KW"/>
</dbReference>
<comment type="caution">
    <text evidence="3">The sequence shown here is derived from an EMBL/GenBank/DDBJ whole genome shotgun (WGS) entry which is preliminary data.</text>
</comment>
<dbReference type="EC" id="3.-.-.-" evidence="3"/>
<feature type="signal peptide" evidence="1">
    <location>
        <begin position="1"/>
        <end position="27"/>
    </location>
</feature>
<dbReference type="RefSeq" id="WP_380128717.1">
    <property type="nucleotide sequence ID" value="NZ_JBHSIU010000130.1"/>
</dbReference>
<evidence type="ECO:0000313" key="3">
    <source>
        <dbReference type="EMBL" id="MFC5008065.1"/>
    </source>
</evidence>
<evidence type="ECO:0000313" key="4">
    <source>
        <dbReference type="Proteomes" id="UP001595912"/>
    </source>
</evidence>
<dbReference type="Proteomes" id="UP001595912">
    <property type="component" value="Unassembled WGS sequence"/>
</dbReference>
<dbReference type="InterPro" id="IPR050491">
    <property type="entry name" value="AmpC-like"/>
</dbReference>
<dbReference type="InterPro" id="IPR001466">
    <property type="entry name" value="Beta-lactam-related"/>
</dbReference>
<gene>
    <name evidence="3" type="ORF">ACFPIJ_60915</name>
</gene>
<evidence type="ECO:0000259" key="2">
    <source>
        <dbReference type="Pfam" id="PF00144"/>
    </source>
</evidence>